<dbReference type="HOGENOM" id="CLU_3103772_0_0_6"/>
<dbReference type="KEGG" id="ebt:EBL_c36570"/>
<reference evidence="1 2" key="1">
    <citation type="journal article" date="2012" name="J. Bacteriol.">
        <title>Complete genome sequence of the B12-producing Shimwellia blattae strain DSM 4481, isolated from a cockroach.</title>
        <authorList>
            <person name="Brzuszkiewicz E."/>
            <person name="Waschkowitz T."/>
            <person name="Wiezer A."/>
            <person name="Daniel R."/>
        </authorList>
    </citation>
    <scope>NUCLEOTIDE SEQUENCE [LARGE SCALE GENOMIC DNA]</scope>
    <source>
        <strain evidence="2">ATCC 29907 / DSM 4481 / JCM 1650 / NBRC 105725 / CDC 9005-74</strain>
    </source>
</reference>
<accession>I2BDV4</accession>
<gene>
    <name evidence="1" type="ordered locus">EBL_c36570</name>
</gene>
<keyword evidence="2" id="KW-1185">Reference proteome</keyword>
<evidence type="ECO:0000313" key="1">
    <source>
        <dbReference type="EMBL" id="AFJ48708.1"/>
    </source>
</evidence>
<proteinExistence type="predicted"/>
<sequence>MQYARHRAPVSGYIGEVFQGRPMNIKTDVLPSGNNVMFVIVHLLPAWYYVS</sequence>
<dbReference type="Proteomes" id="UP000001955">
    <property type="component" value="Chromosome"/>
</dbReference>
<dbReference type="EMBL" id="CP001560">
    <property type="protein sequence ID" value="AFJ48708.1"/>
    <property type="molecule type" value="Genomic_DNA"/>
</dbReference>
<protein>
    <submittedName>
        <fullName evidence="1">Uncharacterized protein</fullName>
    </submittedName>
</protein>
<name>I2BDV4_SHIBC</name>
<evidence type="ECO:0000313" key="2">
    <source>
        <dbReference type="Proteomes" id="UP000001955"/>
    </source>
</evidence>
<organism evidence="1 2">
    <name type="scientific">Shimwellia blattae (strain ATCC 29907 / DSM 4481 / JCM 1650 / NBRC 105725 / CDC 9005-74)</name>
    <name type="common">Escherichia blattae</name>
    <dbReference type="NCBI Taxonomy" id="630626"/>
    <lineage>
        <taxon>Bacteria</taxon>
        <taxon>Pseudomonadati</taxon>
        <taxon>Pseudomonadota</taxon>
        <taxon>Gammaproteobacteria</taxon>
        <taxon>Enterobacterales</taxon>
        <taxon>Enterobacteriaceae</taxon>
        <taxon>Shimwellia</taxon>
    </lineage>
</organism>
<dbReference type="STRING" id="630626.EBL_c36570"/>
<dbReference type="AlphaFoldDB" id="I2BDV4"/>